<keyword evidence="3" id="KW-0378">Hydrolase</keyword>
<dbReference type="PROSITE" id="PS01196">
    <property type="entry name" value="PEPT_TRNA_HYDROL_2"/>
    <property type="match status" value="1"/>
</dbReference>
<evidence type="ECO:0000256" key="4">
    <source>
        <dbReference type="ARBA" id="ARBA00022884"/>
    </source>
</evidence>
<dbReference type="AlphaFoldDB" id="A0A381SYL0"/>
<comment type="similarity">
    <text evidence="5">Belongs to the PTH family.</text>
</comment>
<protein>
    <recommendedName>
        <fullName evidence="1">peptidyl-tRNA hydrolase</fullName>
        <ecNumber evidence="1">3.1.1.29</ecNumber>
    </recommendedName>
</protein>
<organism evidence="6">
    <name type="scientific">marine metagenome</name>
    <dbReference type="NCBI Taxonomy" id="408172"/>
    <lineage>
        <taxon>unclassified sequences</taxon>
        <taxon>metagenomes</taxon>
        <taxon>ecological metagenomes</taxon>
    </lineage>
</organism>
<evidence type="ECO:0000256" key="3">
    <source>
        <dbReference type="ARBA" id="ARBA00022801"/>
    </source>
</evidence>
<gene>
    <name evidence="6" type="ORF">METZ01_LOCUS61964</name>
</gene>
<dbReference type="CDD" id="cd00462">
    <property type="entry name" value="PTH"/>
    <property type="match status" value="1"/>
</dbReference>
<dbReference type="InterPro" id="IPR018171">
    <property type="entry name" value="Pept_tRNA_hydro_CS"/>
</dbReference>
<dbReference type="EC" id="3.1.1.29" evidence="1"/>
<dbReference type="EMBL" id="UINC01003770">
    <property type="protein sequence ID" value="SVA09110.1"/>
    <property type="molecule type" value="Genomic_DNA"/>
</dbReference>
<dbReference type="GO" id="GO:0000049">
    <property type="term" value="F:tRNA binding"/>
    <property type="evidence" value="ECO:0007669"/>
    <property type="project" value="UniProtKB-KW"/>
</dbReference>
<dbReference type="PANTHER" id="PTHR17224">
    <property type="entry name" value="PEPTIDYL-TRNA HYDROLASE"/>
    <property type="match status" value="1"/>
</dbReference>
<evidence type="ECO:0000256" key="5">
    <source>
        <dbReference type="ARBA" id="ARBA00038063"/>
    </source>
</evidence>
<name>A0A381SYL0_9ZZZZ</name>
<dbReference type="HAMAP" id="MF_00083">
    <property type="entry name" value="Pept_tRNA_hydro_bact"/>
    <property type="match status" value="1"/>
</dbReference>
<dbReference type="Gene3D" id="3.40.50.1470">
    <property type="entry name" value="Peptidyl-tRNA hydrolase"/>
    <property type="match status" value="1"/>
</dbReference>
<dbReference type="GO" id="GO:0004045">
    <property type="term" value="F:peptidyl-tRNA hydrolase activity"/>
    <property type="evidence" value="ECO:0007669"/>
    <property type="project" value="UniProtKB-EC"/>
</dbReference>
<proteinExistence type="inferred from homology"/>
<dbReference type="InterPro" id="IPR001328">
    <property type="entry name" value="Pept_tRNA_hydro"/>
</dbReference>
<evidence type="ECO:0000313" key="6">
    <source>
        <dbReference type="EMBL" id="SVA09110.1"/>
    </source>
</evidence>
<dbReference type="SUPFAM" id="SSF53178">
    <property type="entry name" value="Peptidyl-tRNA hydrolase-like"/>
    <property type="match status" value="1"/>
</dbReference>
<keyword evidence="4" id="KW-0694">RNA-binding</keyword>
<sequence>MAGMKLVAGLGNPGREYEGTPHNVGFQVVDLLMEKLEVSGFQQKFHSQFCRTSIEGEACILIKPQTFMNRVGLAVAECAGFYKIPAENIVIISDDLDLPPGMARFRDGGGHGGHNGLRSVIDSLGNSKFRRVRFGIGRPAGKRDVVGYVLGQWSKAEAKLAQSVMDLVLVELVGFLATSQFENTSFSAPELA</sequence>
<dbReference type="NCBIfam" id="TIGR00447">
    <property type="entry name" value="pth"/>
    <property type="match status" value="1"/>
</dbReference>
<dbReference type="PANTHER" id="PTHR17224:SF1">
    <property type="entry name" value="PEPTIDYL-TRNA HYDROLASE"/>
    <property type="match status" value="1"/>
</dbReference>
<evidence type="ECO:0000256" key="2">
    <source>
        <dbReference type="ARBA" id="ARBA00022555"/>
    </source>
</evidence>
<dbReference type="InterPro" id="IPR036416">
    <property type="entry name" value="Pept_tRNA_hydro_sf"/>
</dbReference>
<reference evidence="6" key="1">
    <citation type="submission" date="2018-05" db="EMBL/GenBank/DDBJ databases">
        <authorList>
            <person name="Lanie J.A."/>
            <person name="Ng W.-L."/>
            <person name="Kazmierczak K.M."/>
            <person name="Andrzejewski T.M."/>
            <person name="Davidsen T.M."/>
            <person name="Wayne K.J."/>
            <person name="Tettelin H."/>
            <person name="Glass J.I."/>
            <person name="Rusch D."/>
            <person name="Podicherti R."/>
            <person name="Tsui H.-C.T."/>
            <person name="Winkler M.E."/>
        </authorList>
    </citation>
    <scope>NUCLEOTIDE SEQUENCE</scope>
</reference>
<dbReference type="FunFam" id="3.40.50.1470:FF:000001">
    <property type="entry name" value="Peptidyl-tRNA hydrolase"/>
    <property type="match status" value="1"/>
</dbReference>
<accession>A0A381SYL0</accession>
<evidence type="ECO:0000256" key="1">
    <source>
        <dbReference type="ARBA" id="ARBA00013260"/>
    </source>
</evidence>
<dbReference type="Pfam" id="PF01195">
    <property type="entry name" value="Pept_tRNA_hydro"/>
    <property type="match status" value="1"/>
</dbReference>
<keyword evidence="2" id="KW-0820">tRNA-binding</keyword>